<organism evidence="2 3">
    <name type="scientific">Halospina denitrificans</name>
    <dbReference type="NCBI Taxonomy" id="332522"/>
    <lineage>
        <taxon>Bacteria</taxon>
        <taxon>Pseudomonadati</taxon>
        <taxon>Pseudomonadota</taxon>
        <taxon>Gammaproteobacteria</taxon>
        <taxon>Halospina</taxon>
    </lineage>
</organism>
<evidence type="ECO:0000313" key="3">
    <source>
        <dbReference type="Proteomes" id="UP000295830"/>
    </source>
</evidence>
<protein>
    <submittedName>
        <fullName evidence="2">Uncharacterized protein DUF1302</fullName>
    </submittedName>
</protein>
<feature type="chain" id="PRO_5020398935" evidence="1">
    <location>
        <begin position="29"/>
        <end position="635"/>
    </location>
</feature>
<proteinExistence type="predicted"/>
<name>A0A4R7JRG8_9GAMM</name>
<dbReference type="InterPro" id="IPR010727">
    <property type="entry name" value="DUF1302"/>
</dbReference>
<feature type="signal peptide" evidence="1">
    <location>
        <begin position="1"/>
        <end position="28"/>
    </location>
</feature>
<dbReference type="OrthoDB" id="7000272at2"/>
<keyword evidence="1" id="KW-0732">Signal</keyword>
<evidence type="ECO:0000313" key="2">
    <source>
        <dbReference type="EMBL" id="TDT39429.1"/>
    </source>
</evidence>
<evidence type="ECO:0000256" key="1">
    <source>
        <dbReference type="SAM" id="SignalP"/>
    </source>
</evidence>
<dbReference type="EMBL" id="SOAX01000005">
    <property type="protein sequence ID" value="TDT39429.1"/>
    <property type="molecule type" value="Genomic_DNA"/>
</dbReference>
<dbReference type="RefSeq" id="WP_133736599.1">
    <property type="nucleotide sequence ID" value="NZ_SOAX01000005.1"/>
</dbReference>
<keyword evidence="3" id="KW-1185">Reference proteome</keyword>
<dbReference type="Proteomes" id="UP000295830">
    <property type="component" value="Unassembled WGS sequence"/>
</dbReference>
<sequence>MTVNNKTTRATTTLALALAGAVSTPTQATTEFNLVGIEFSSDNQLRAGVGMRASEQEKDFIAQGNLGPEFAFSNTGSSTNNGDDGNLNFEQGDFFSQSLSARTELSAEYNTNSPTFTTFGGEFKYRYSHDFKLREDDFATDPVGQKRHLTDEGYDNASSGQILDAYVYSDMWLGNVPVSVRYGKQVVNWGESTFILGGINQTNPIDVAAFRKPGAEVKDVLLPAEMLFVSAGVTNNLTVEGYFQTKWEPFEIEDCGTFFSTVDVVSDGCGPLLLAGQAPDSQALEDGLFAAREADQEPDDTGQFGLSARYFLPDSGIELGAYYLRHHSRLPLLNVRANNPEAGNTTANVDYDPNKDSTRFPNYFVEYPEDLEIMGLSLNTTIPTGTSVGAEYSFQPDKPVQRNSTDVIFAGLQRRGPNGEILSKTEQARREANPDKNFAGEVIQGYDRFDISQLQSTFIHFFDRVMGTDRFIVVGEVGGTYVHGLPDSSEERFGRSATFGAGPLPVDGENFTGDFCREGPDGDPGANINPSNCRSDGYVTDFSWGYRALFAWDYSSFYMGWNFMPSIFVSHDVSGFAPGPAGNFTEGSKQVGLTAAASYQNRWNVELSYTEFFDGEPYNEMKDRDFLSANISYSF</sequence>
<dbReference type="AlphaFoldDB" id="A0A4R7JRG8"/>
<dbReference type="Pfam" id="PF06980">
    <property type="entry name" value="DUF1302"/>
    <property type="match status" value="1"/>
</dbReference>
<gene>
    <name evidence="2" type="ORF">DES49_2354</name>
</gene>
<reference evidence="2 3" key="1">
    <citation type="submission" date="2019-03" db="EMBL/GenBank/DDBJ databases">
        <title>Genomic Encyclopedia of Type Strains, Phase IV (KMG-IV): sequencing the most valuable type-strain genomes for metagenomic binning, comparative biology and taxonomic classification.</title>
        <authorList>
            <person name="Goeker M."/>
        </authorList>
    </citation>
    <scope>NUCLEOTIDE SEQUENCE [LARGE SCALE GENOMIC DNA]</scope>
    <source>
        <strain evidence="2 3">DSM 15505</strain>
    </source>
</reference>
<accession>A0A4R7JRG8</accession>
<comment type="caution">
    <text evidence="2">The sequence shown here is derived from an EMBL/GenBank/DDBJ whole genome shotgun (WGS) entry which is preliminary data.</text>
</comment>